<dbReference type="RefSeq" id="WP_190929592.1">
    <property type="nucleotide sequence ID" value="NZ_JACXJA010000024.1"/>
</dbReference>
<dbReference type="AlphaFoldDB" id="A0A927CAQ9"/>
<proteinExistence type="predicted"/>
<name>A0A927CAQ9_9BACL</name>
<evidence type="ECO:0000313" key="2">
    <source>
        <dbReference type="Proteomes" id="UP000639396"/>
    </source>
</evidence>
<reference evidence="1" key="1">
    <citation type="submission" date="2020-09" db="EMBL/GenBank/DDBJ databases">
        <title>A novel bacterium of genus Paenibacillus, isolated from South China Sea.</title>
        <authorList>
            <person name="Huang H."/>
            <person name="Mo K."/>
            <person name="Hu Y."/>
        </authorList>
    </citation>
    <scope>NUCLEOTIDE SEQUENCE</scope>
    <source>
        <strain evidence="1">IB182363</strain>
    </source>
</reference>
<organism evidence="1 2">
    <name type="scientific">Paenibacillus oceani</name>
    <dbReference type="NCBI Taxonomy" id="2772510"/>
    <lineage>
        <taxon>Bacteria</taxon>
        <taxon>Bacillati</taxon>
        <taxon>Bacillota</taxon>
        <taxon>Bacilli</taxon>
        <taxon>Bacillales</taxon>
        <taxon>Paenibacillaceae</taxon>
        <taxon>Paenibacillus</taxon>
    </lineage>
</organism>
<protein>
    <submittedName>
        <fullName evidence="1">Uncharacterized protein</fullName>
    </submittedName>
</protein>
<dbReference type="Proteomes" id="UP000639396">
    <property type="component" value="Unassembled WGS sequence"/>
</dbReference>
<keyword evidence="2" id="KW-1185">Reference proteome</keyword>
<accession>A0A927CAQ9</accession>
<sequence>MARNRRLTTDRDFQEAMEGEVAIRVFQDDHMIDSGGIVIRFDDDIVVTQAGVSELAYHPRALCEFFEMKERKGG</sequence>
<evidence type="ECO:0000313" key="1">
    <source>
        <dbReference type="EMBL" id="MBD2863964.1"/>
    </source>
</evidence>
<dbReference type="EMBL" id="JACXJA010000024">
    <property type="protein sequence ID" value="MBD2863964.1"/>
    <property type="molecule type" value="Genomic_DNA"/>
</dbReference>
<gene>
    <name evidence="1" type="ORF">IDH45_18395</name>
</gene>
<comment type="caution">
    <text evidence="1">The sequence shown here is derived from an EMBL/GenBank/DDBJ whole genome shotgun (WGS) entry which is preliminary data.</text>
</comment>